<dbReference type="InterPro" id="IPR027065">
    <property type="entry name" value="Lon_Prtase"/>
</dbReference>
<dbReference type="PANTHER" id="PTHR43718:SF2">
    <property type="entry name" value="LON PROTEASE HOMOLOG, MITOCHONDRIAL"/>
    <property type="match status" value="1"/>
</dbReference>
<proteinExistence type="predicted"/>
<accession>A0ABQ3GWR2</accession>
<dbReference type="PANTHER" id="PTHR43718">
    <property type="entry name" value="LON PROTEASE"/>
    <property type="match status" value="1"/>
</dbReference>
<protein>
    <recommendedName>
        <fullName evidence="1">ATPase AAA-type core domain-containing protein</fullName>
    </recommendedName>
</protein>
<name>A0ABQ3GWR2_9NEIS</name>
<dbReference type="EMBL" id="BMYO01000001">
    <property type="protein sequence ID" value="GHD54997.1"/>
    <property type="molecule type" value="Genomic_DNA"/>
</dbReference>
<sequence length="366" mass="38881">MVRPPALSPALLARYQRQILALDGTPRHGFAGTATQLRPAVVVADGEGVRLADPAKLAARLHVDPGRGLAHEALARLGEAKPLRIATAADLDILEALAHDTPSLTGLLAPLAQRVKLQVFQQQALHLGVHLLLGPPGNGKSWLCHQLAEKLALPLAEFQLGGSGDTLLLLGSSRHWSGSGPGELVRFLAGSPIANPLLLFEEVDKTGGNQHGRVADVLLMLAEPENARRFEDKYLAVPVDFSHCSLLLTANDAAPIDAPLRSRCRATQIAPPTAAEWPALVQHVYRSVLKQQQLDGVFAATLPDALLAPLLRNCSSIRALRLRLEAALAAAVDSIASAEEFGRLKGTLLPMPVDIAAPHTGRIGFV</sequence>
<feature type="domain" description="ATPase AAA-type core" evidence="1">
    <location>
        <begin position="131"/>
        <end position="266"/>
    </location>
</feature>
<evidence type="ECO:0000313" key="2">
    <source>
        <dbReference type="EMBL" id="GHD54997.1"/>
    </source>
</evidence>
<dbReference type="InterPro" id="IPR027417">
    <property type="entry name" value="P-loop_NTPase"/>
</dbReference>
<organism evidence="2 3">
    <name type="scientific">Jeongeupia chitinilytica</name>
    <dbReference type="NCBI Taxonomy" id="1041641"/>
    <lineage>
        <taxon>Bacteria</taxon>
        <taxon>Pseudomonadati</taxon>
        <taxon>Pseudomonadota</taxon>
        <taxon>Betaproteobacteria</taxon>
        <taxon>Neisseriales</taxon>
        <taxon>Chitinibacteraceae</taxon>
        <taxon>Jeongeupia</taxon>
    </lineage>
</organism>
<dbReference type="SUPFAM" id="SSF52540">
    <property type="entry name" value="P-loop containing nucleoside triphosphate hydrolases"/>
    <property type="match status" value="1"/>
</dbReference>
<dbReference type="Proteomes" id="UP000604737">
    <property type="component" value="Unassembled WGS sequence"/>
</dbReference>
<gene>
    <name evidence="2" type="ORF">GCM10007350_00060</name>
</gene>
<dbReference type="Gene3D" id="3.40.50.300">
    <property type="entry name" value="P-loop containing nucleotide triphosphate hydrolases"/>
    <property type="match status" value="1"/>
</dbReference>
<evidence type="ECO:0000313" key="3">
    <source>
        <dbReference type="Proteomes" id="UP000604737"/>
    </source>
</evidence>
<comment type="caution">
    <text evidence="2">The sequence shown here is derived from an EMBL/GenBank/DDBJ whole genome shotgun (WGS) entry which is preliminary data.</text>
</comment>
<keyword evidence="3" id="KW-1185">Reference proteome</keyword>
<dbReference type="Pfam" id="PF00004">
    <property type="entry name" value="AAA"/>
    <property type="match status" value="1"/>
</dbReference>
<evidence type="ECO:0000259" key="1">
    <source>
        <dbReference type="Pfam" id="PF00004"/>
    </source>
</evidence>
<dbReference type="InterPro" id="IPR003959">
    <property type="entry name" value="ATPase_AAA_core"/>
</dbReference>
<reference evidence="3" key="1">
    <citation type="journal article" date="2019" name="Int. J. Syst. Evol. Microbiol.">
        <title>The Global Catalogue of Microorganisms (GCM) 10K type strain sequencing project: providing services to taxonomists for standard genome sequencing and annotation.</title>
        <authorList>
            <consortium name="The Broad Institute Genomics Platform"/>
            <consortium name="The Broad Institute Genome Sequencing Center for Infectious Disease"/>
            <person name="Wu L."/>
            <person name="Ma J."/>
        </authorList>
    </citation>
    <scope>NUCLEOTIDE SEQUENCE [LARGE SCALE GENOMIC DNA]</scope>
    <source>
        <strain evidence="3">KCTC 23701</strain>
    </source>
</reference>